<evidence type="ECO:0000313" key="3">
    <source>
        <dbReference type="Proteomes" id="UP000823388"/>
    </source>
</evidence>
<dbReference type="EMBL" id="CM029046">
    <property type="protein sequence ID" value="KAG2587525.1"/>
    <property type="molecule type" value="Genomic_DNA"/>
</dbReference>
<organism evidence="2 3">
    <name type="scientific">Panicum virgatum</name>
    <name type="common">Blackwell switchgrass</name>
    <dbReference type="NCBI Taxonomy" id="38727"/>
    <lineage>
        <taxon>Eukaryota</taxon>
        <taxon>Viridiplantae</taxon>
        <taxon>Streptophyta</taxon>
        <taxon>Embryophyta</taxon>
        <taxon>Tracheophyta</taxon>
        <taxon>Spermatophyta</taxon>
        <taxon>Magnoliopsida</taxon>
        <taxon>Liliopsida</taxon>
        <taxon>Poales</taxon>
        <taxon>Poaceae</taxon>
        <taxon>PACMAD clade</taxon>
        <taxon>Panicoideae</taxon>
        <taxon>Panicodae</taxon>
        <taxon>Paniceae</taxon>
        <taxon>Panicinae</taxon>
        <taxon>Panicum</taxon>
        <taxon>Panicum sect. Hiantes</taxon>
    </lineage>
</organism>
<dbReference type="Proteomes" id="UP000823388">
    <property type="component" value="Chromosome 5N"/>
</dbReference>
<sequence length="264" mass="27622">MPRSPSPCACPFAPEASLRCRVGGGAGATACEPGHLLRRPPLLLPLPPTLLHPWPDHHSSAAPRARRPHVMEILGGVAGPAGRGQDPRWAGGVVRLAAAPAPSDRSFPGVETRTASGIRLPLGRALPTASGRHGDARSLRPSDAVGPRAGSRLWSPRGRALPPASGRCWADARPTPSLSGVDLASAAARTSSGGSMASLLLRRPPTSLARPPLATHGRQLTSPRRGGLSLLLPPRRWPSRRRSGLVPSLSRRARWLGAACLGMR</sequence>
<evidence type="ECO:0000256" key="1">
    <source>
        <dbReference type="SAM" id="MobiDB-lite"/>
    </source>
</evidence>
<evidence type="ECO:0000313" key="2">
    <source>
        <dbReference type="EMBL" id="KAG2587525.1"/>
    </source>
</evidence>
<feature type="region of interest" description="Disordered" evidence="1">
    <location>
        <begin position="193"/>
        <end position="229"/>
    </location>
</feature>
<keyword evidence="3" id="KW-1185">Reference proteome</keyword>
<dbReference type="AlphaFoldDB" id="A0A8T0RQU0"/>
<proteinExistence type="predicted"/>
<reference evidence="2" key="1">
    <citation type="submission" date="2020-05" db="EMBL/GenBank/DDBJ databases">
        <title>WGS assembly of Panicum virgatum.</title>
        <authorList>
            <person name="Lovell J.T."/>
            <person name="Jenkins J."/>
            <person name="Shu S."/>
            <person name="Juenger T.E."/>
            <person name="Schmutz J."/>
        </authorList>
    </citation>
    <scope>NUCLEOTIDE SEQUENCE</scope>
    <source>
        <strain evidence="2">AP13</strain>
    </source>
</reference>
<comment type="caution">
    <text evidence="2">The sequence shown here is derived from an EMBL/GenBank/DDBJ whole genome shotgun (WGS) entry which is preliminary data.</text>
</comment>
<protein>
    <submittedName>
        <fullName evidence="2">Uncharacterized protein</fullName>
    </submittedName>
</protein>
<name>A0A8T0RQU0_PANVG</name>
<feature type="region of interest" description="Disordered" evidence="1">
    <location>
        <begin position="100"/>
        <end position="168"/>
    </location>
</feature>
<accession>A0A8T0RQU0</accession>
<gene>
    <name evidence="2" type="ORF">PVAP13_5NG140762</name>
</gene>